<organism evidence="1">
    <name type="scientific">Siphoviridae sp. ctj495</name>
    <dbReference type="NCBI Taxonomy" id="2823592"/>
    <lineage>
        <taxon>Viruses</taxon>
        <taxon>Duplodnaviria</taxon>
        <taxon>Heunggongvirae</taxon>
        <taxon>Uroviricota</taxon>
        <taxon>Caudoviricetes</taxon>
    </lineage>
</organism>
<name>A0A8S5LE20_9CAUD</name>
<protein>
    <submittedName>
        <fullName evidence="1">Receptor Binding Protein</fullName>
    </submittedName>
</protein>
<accession>A0A8S5LE20</accession>
<keyword evidence="1" id="KW-0675">Receptor</keyword>
<reference evidence="1" key="1">
    <citation type="journal article" date="2021" name="Proc. Natl. Acad. Sci. U.S.A.">
        <title>A Catalog of Tens of Thousands of Viruses from Human Metagenomes Reveals Hidden Associations with Chronic Diseases.</title>
        <authorList>
            <person name="Tisza M.J."/>
            <person name="Buck C.B."/>
        </authorList>
    </citation>
    <scope>NUCLEOTIDE SEQUENCE</scope>
    <source>
        <strain evidence="1">Ctj495</strain>
    </source>
</reference>
<dbReference type="EMBL" id="BK014692">
    <property type="protein sequence ID" value="DAD68091.1"/>
    <property type="molecule type" value="Genomic_DNA"/>
</dbReference>
<proteinExistence type="predicted"/>
<sequence length="475" mass="52523">MAISSGFYNSVNGDRTYDADQFGSLFDGIIAPGVFPNVGDKFRVRPTNNGMSVYVGAGKAWLNNRWVENSGDETVTLTGSHATLDRIDLVCIEVDRSKAVRGAKIKVVQGTPAVTPLIPNVGDSGDRQTFALAQIKVIKNSRQIVAENIINLVGSARTPYVRGPLETINLDSLQAKLQGEFNTWFDSVRDALTNAGGNTSTDVANLKVSDKNQNDRIQAVEGRVAGTELKITQINEKFTNSGSVYGMLNDSNAGVHNSIYRGASLGNSVSPYLQAIRSGSFSGLFLGDYWTYSGVTWRIVAFNYFMNIGEPPFRQNHIVVVPDRSLFREAWSTTIPDQRSYVDSTLNQSTMTQASRMAESLFNRSNMVGVWTRVATGYDGNGAVRDWRWYNPHINIMDEAMLWGSSIFDDSLSRGIHHNQFPAFRLNPALVNIEEEYWLRERASAQTAVYMKSTGQFSHAPLNYSFGVRPYLAIG</sequence>
<evidence type="ECO:0000313" key="1">
    <source>
        <dbReference type="EMBL" id="DAD68091.1"/>
    </source>
</evidence>